<organism evidence="12 14">
    <name type="scientific">Methanobrevibacter olleyae</name>
    <dbReference type="NCBI Taxonomy" id="294671"/>
    <lineage>
        <taxon>Archaea</taxon>
        <taxon>Methanobacteriati</taxon>
        <taxon>Methanobacteriota</taxon>
        <taxon>Methanomada group</taxon>
        <taxon>Methanobacteria</taxon>
        <taxon>Methanobacteriales</taxon>
        <taxon>Methanobacteriaceae</taxon>
        <taxon>Methanobrevibacter</taxon>
    </lineage>
</organism>
<accession>A0A126R0L9</accession>
<keyword evidence="14" id="KW-1185">Reference proteome</keyword>
<reference evidence="12 14" key="1">
    <citation type="journal article" date="2016" name="Genome Announc.">
        <title>Draft Genome Sequence of the Rumen Methanogen Methanobrevibacter olleyae YLM1.</title>
        <authorList>
            <person name="Kelly W.J."/>
            <person name="Li D."/>
            <person name="Lambie S.C."/>
            <person name="Cox F."/>
            <person name="Attwood G.T."/>
            <person name="Altermann E."/>
            <person name="Leahy S.C."/>
        </authorList>
    </citation>
    <scope>NUCLEOTIDE SEQUENCE [LARGE SCALE GENOMIC DNA]</scope>
    <source>
        <strain evidence="12 14">YLM1</strain>
    </source>
</reference>
<keyword evidence="5" id="KW-0677">Repeat</keyword>
<dbReference type="Pfam" id="PF00005">
    <property type="entry name" value="ABC_tran"/>
    <property type="match status" value="2"/>
</dbReference>
<reference evidence="13" key="3">
    <citation type="submission" date="2016-10" db="EMBL/GenBank/DDBJ databases">
        <authorList>
            <person name="de Groot N.N."/>
        </authorList>
    </citation>
    <scope>NUCLEOTIDE SEQUENCE [LARGE SCALE GENOMIC DNA]</scope>
    <source>
        <strain evidence="13">DSM 16632</strain>
    </source>
</reference>
<evidence type="ECO:0000256" key="8">
    <source>
        <dbReference type="ARBA" id="ARBA00022967"/>
    </source>
</evidence>
<dbReference type="PROSITE" id="PS50893">
    <property type="entry name" value="ABC_TRANSPORTER_2"/>
    <property type="match status" value="2"/>
</dbReference>
<dbReference type="InterPro" id="IPR003439">
    <property type="entry name" value="ABC_transporter-like_ATP-bd"/>
</dbReference>
<dbReference type="EMBL" id="CP014265">
    <property type="protein sequence ID" value="AMK15165.1"/>
    <property type="molecule type" value="Genomic_DNA"/>
</dbReference>
<dbReference type="PROSITE" id="PS00211">
    <property type="entry name" value="ABC_TRANSPORTER_1"/>
    <property type="match status" value="1"/>
</dbReference>
<evidence type="ECO:0000256" key="7">
    <source>
        <dbReference type="ARBA" id="ARBA00022840"/>
    </source>
</evidence>
<evidence type="ECO:0000313" key="15">
    <source>
        <dbReference type="Proteomes" id="UP000183442"/>
    </source>
</evidence>
<evidence type="ECO:0000313" key="14">
    <source>
        <dbReference type="Proteomes" id="UP000066376"/>
    </source>
</evidence>
<evidence type="ECO:0000256" key="2">
    <source>
        <dbReference type="ARBA" id="ARBA00005417"/>
    </source>
</evidence>
<dbReference type="Gene3D" id="3.40.50.300">
    <property type="entry name" value="P-loop containing nucleotide triphosphate hydrolases"/>
    <property type="match status" value="2"/>
</dbReference>
<dbReference type="InterPro" id="IPR017871">
    <property type="entry name" value="ABC_transporter-like_CS"/>
</dbReference>
<dbReference type="KEGG" id="mol:YLM1_0608"/>
<dbReference type="GO" id="GO:0043190">
    <property type="term" value="C:ATP-binding cassette (ABC) transporter complex"/>
    <property type="evidence" value="ECO:0007669"/>
    <property type="project" value="TreeGrafter"/>
</dbReference>
<evidence type="ECO:0000313" key="13">
    <source>
        <dbReference type="EMBL" id="SFL45756.1"/>
    </source>
</evidence>
<evidence type="ECO:0000256" key="5">
    <source>
        <dbReference type="ARBA" id="ARBA00022737"/>
    </source>
</evidence>
<evidence type="ECO:0000256" key="4">
    <source>
        <dbReference type="ARBA" id="ARBA00022475"/>
    </source>
</evidence>
<dbReference type="InterPro" id="IPR015856">
    <property type="entry name" value="ABC_transpr_CbiO/EcfA_su"/>
</dbReference>
<evidence type="ECO:0000259" key="11">
    <source>
        <dbReference type="PROSITE" id="PS50893"/>
    </source>
</evidence>
<dbReference type="SMART" id="SM00382">
    <property type="entry name" value="AAA"/>
    <property type="match status" value="2"/>
</dbReference>
<keyword evidence="6" id="KW-0547">Nucleotide-binding</keyword>
<feature type="domain" description="ABC transporter" evidence="11">
    <location>
        <begin position="4"/>
        <end position="247"/>
    </location>
</feature>
<dbReference type="CDD" id="cd03225">
    <property type="entry name" value="ABC_cobalt_CbiO_domain1"/>
    <property type="match status" value="1"/>
</dbReference>
<dbReference type="SUPFAM" id="SSF52540">
    <property type="entry name" value="P-loop containing nucleoside triphosphate hydrolases"/>
    <property type="match status" value="2"/>
</dbReference>
<dbReference type="STRING" id="294671.YLM1_0608"/>
<dbReference type="Proteomes" id="UP000066376">
    <property type="component" value="Chromosome"/>
</dbReference>
<dbReference type="InterPro" id="IPR050095">
    <property type="entry name" value="ECF_ABC_transporter_ATP-bd"/>
</dbReference>
<dbReference type="GeneID" id="28488905"/>
<dbReference type="InterPro" id="IPR003593">
    <property type="entry name" value="AAA+_ATPase"/>
</dbReference>
<comment type="function">
    <text evidence="10">Probably part of an ABC transporter complex. Responsible for energy coupling to the transport system.</text>
</comment>
<sequence>MALIEFNNFSFSYLNSDGSESQTKALNNINLEINYGDFVLLCGPSACGKTTLLTNLKKELMPAGVRTGEIKFNGVKIQDLDDISSGCDIGYLFQNPDSQIVTDTVIQEIAFPLENIALPTEEIRNRISEIVAFFGINGILHKNVNELSGGQKQLVNLCSLLVLRPKVLLLDEPMSQLDPIASYEFLSIVRRLNEEFSITVIMSEHKADSIFPFIDKAVFLKNGRIEFNGNSHDICDDVVDDDIFENYLPTVTKIYNSLSVKYPSLSKLNTPLSIREGRGCLNTIHDDLIKISGDDDYSNNLVSNHIAQSSKRYHSQEKIAIIDKLSLNRNKDVLVKMKGIYFAYERDHLILKNLDFDLNKGEFVSLIGGNGVGKSTFLQLLVGMLKPIKGKLKYKKGIKLAYVHQNPMIHFSKDNVKEEFLESIIESNLFNKLNDKKGNDNRNNNINFNKEEYEKLLKLSNEEFIESDILNSLEFDNTKFKFKDLIEFFDISDLINKHPYDCSGGEQEKIVIVKAILQNADVLILDEPTKGLDPISSKALADILNSLRDNGLTILMSSHDLDFVANNCKRCLMLFDRDIQIDDDPKVIFAENNFYTTFTNRMVKEYIPEIVTFNDVKSKWDLK</sequence>
<dbReference type="GO" id="GO:0016887">
    <property type="term" value="F:ATP hydrolysis activity"/>
    <property type="evidence" value="ECO:0007669"/>
    <property type="project" value="InterPro"/>
</dbReference>
<dbReference type="AlphaFoldDB" id="A0A126R0L9"/>
<evidence type="ECO:0000256" key="10">
    <source>
        <dbReference type="ARBA" id="ARBA00025157"/>
    </source>
</evidence>
<dbReference type="OrthoDB" id="35850at2157"/>
<dbReference type="Proteomes" id="UP000183442">
    <property type="component" value="Unassembled WGS sequence"/>
</dbReference>
<dbReference type="PANTHER" id="PTHR43553">
    <property type="entry name" value="HEAVY METAL TRANSPORTER"/>
    <property type="match status" value="1"/>
</dbReference>
<keyword evidence="7 12" id="KW-0067">ATP-binding</keyword>
<feature type="domain" description="ABC transporter" evidence="11">
    <location>
        <begin position="335"/>
        <end position="601"/>
    </location>
</feature>
<reference evidence="14" key="2">
    <citation type="submission" date="2016-02" db="EMBL/GenBank/DDBJ databases">
        <title>The draft genome sequence of the rumen methanogen Methanobrevibacter olleyae YLM1.</title>
        <authorList>
            <consortium name="New Zealand Agricultural Greenhouse Gas Research Centre/Pastoral Greenhouse Gas Research Consortium"/>
            <person name="Kelly W.J."/>
            <person name="Li D."/>
            <person name="Lambie S.C."/>
            <person name="Attwood G.T."/>
            <person name="Altermann E."/>
            <person name="Leahy S.C."/>
        </authorList>
    </citation>
    <scope>NUCLEOTIDE SEQUENCE [LARGE SCALE GENOMIC DNA]</scope>
    <source>
        <strain evidence="14">YLM1</strain>
    </source>
</reference>
<evidence type="ECO:0000313" key="12">
    <source>
        <dbReference type="EMBL" id="AMK15165.1"/>
    </source>
</evidence>
<keyword evidence="4" id="KW-1003">Cell membrane</keyword>
<dbReference type="PATRIC" id="fig|294671.3.peg.632"/>
<dbReference type="RefSeq" id="WP_067146176.1">
    <property type="nucleotide sequence ID" value="NZ_CP014265.1"/>
</dbReference>
<comment type="similarity">
    <text evidence="2">Belongs to the ABC transporter superfamily.</text>
</comment>
<evidence type="ECO:0000256" key="3">
    <source>
        <dbReference type="ARBA" id="ARBA00022448"/>
    </source>
</evidence>
<dbReference type="PANTHER" id="PTHR43553:SF23">
    <property type="entry name" value="ABC TRANSPORTER ATP-BINDING COMPONENT"/>
    <property type="match status" value="1"/>
</dbReference>
<evidence type="ECO:0000256" key="9">
    <source>
        <dbReference type="ARBA" id="ARBA00023136"/>
    </source>
</evidence>
<keyword evidence="8" id="KW-1278">Translocase</keyword>
<proteinExistence type="inferred from homology"/>
<keyword evidence="3" id="KW-0813">Transport</keyword>
<dbReference type="EMBL" id="FOTL01000012">
    <property type="protein sequence ID" value="SFL45756.1"/>
    <property type="molecule type" value="Genomic_DNA"/>
</dbReference>
<evidence type="ECO:0000256" key="1">
    <source>
        <dbReference type="ARBA" id="ARBA00004202"/>
    </source>
</evidence>
<evidence type="ECO:0000256" key="6">
    <source>
        <dbReference type="ARBA" id="ARBA00022741"/>
    </source>
</evidence>
<reference evidence="15" key="4">
    <citation type="submission" date="2016-10" db="EMBL/GenBank/DDBJ databases">
        <authorList>
            <person name="Varghese N."/>
        </authorList>
    </citation>
    <scope>NUCLEOTIDE SEQUENCE [LARGE SCALE GENOMIC DNA]</scope>
    <source>
        <strain evidence="15">DSM 16632</strain>
    </source>
</reference>
<gene>
    <name evidence="13" type="ORF">SAMN02910297_00935</name>
    <name evidence="12" type="ORF">YLM1_0608</name>
</gene>
<dbReference type="InterPro" id="IPR027417">
    <property type="entry name" value="P-loop_NTPase"/>
</dbReference>
<dbReference type="GO" id="GO:0042626">
    <property type="term" value="F:ATPase-coupled transmembrane transporter activity"/>
    <property type="evidence" value="ECO:0007669"/>
    <property type="project" value="TreeGrafter"/>
</dbReference>
<name>A0A126R0L9_METOL</name>
<comment type="subcellular location">
    <subcellularLocation>
        <location evidence="1">Cell membrane</location>
        <topology evidence="1">Peripheral membrane protein</topology>
    </subcellularLocation>
</comment>
<keyword evidence="9" id="KW-0472">Membrane</keyword>
<protein>
    <submittedName>
        <fullName evidence="12">Cobalt ABC transporter ATP-binding protein CbiO</fullName>
    </submittedName>
    <submittedName>
        <fullName evidence="13">Energy-coupling factor transport system ATP-binding protein</fullName>
    </submittedName>
</protein>
<dbReference type="GO" id="GO:0005524">
    <property type="term" value="F:ATP binding"/>
    <property type="evidence" value="ECO:0007669"/>
    <property type="project" value="UniProtKB-KW"/>
</dbReference>